<dbReference type="CDD" id="cd04301">
    <property type="entry name" value="NAT_SF"/>
    <property type="match status" value="1"/>
</dbReference>
<evidence type="ECO:0000313" key="3">
    <source>
        <dbReference type="Proteomes" id="UP000224130"/>
    </source>
</evidence>
<gene>
    <name evidence="2" type="ORF">ATJ88_1923</name>
</gene>
<dbReference type="OrthoDB" id="3173333at2"/>
<dbReference type="PANTHER" id="PTHR43072">
    <property type="entry name" value="N-ACETYLTRANSFERASE"/>
    <property type="match status" value="1"/>
</dbReference>
<dbReference type="GO" id="GO:0016747">
    <property type="term" value="F:acyltransferase activity, transferring groups other than amino-acyl groups"/>
    <property type="evidence" value="ECO:0007669"/>
    <property type="project" value="InterPro"/>
</dbReference>
<dbReference type="Proteomes" id="UP000224130">
    <property type="component" value="Unassembled WGS sequence"/>
</dbReference>
<evidence type="ECO:0000313" key="2">
    <source>
        <dbReference type="EMBL" id="PFG43239.1"/>
    </source>
</evidence>
<dbReference type="InterPro" id="IPR016181">
    <property type="entry name" value="Acyl_CoA_acyltransferase"/>
</dbReference>
<organism evidence="2 3">
    <name type="scientific">Isoptericola jiangsuensis</name>
    <dbReference type="NCBI Taxonomy" id="548579"/>
    <lineage>
        <taxon>Bacteria</taxon>
        <taxon>Bacillati</taxon>
        <taxon>Actinomycetota</taxon>
        <taxon>Actinomycetes</taxon>
        <taxon>Micrococcales</taxon>
        <taxon>Promicromonosporaceae</taxon>
        <taxon>Isoptericola</taxon>
    </lineage>
</organism>
<dbReference type="SUPFAM" id="SSF55729">
    <property type="entry name" value="Acyl-CoA N-acyltransferases (Nat)"/>
    <property type="match status" value="1"/>
</dbReference>
<proteinExistence type="predicted"/>
<sequence length="178" mass="19023">MTTAPSPAPGGARPRVRAATPDDLTIVAAIFAPYVRTTAVTFDEEPPTAEQWDARLADARTRGLPFLVAELDGEVVGYAYASPWRPKAAYRHTVEDTIYLAPEAQGRGVGTRLLSALLDACTAAGVRQVVAVIADDPAAAGSIPLHRRFGFAPAGTLQDVGFKRGRWVSTVLMQRTLH</sequence>
<dbReference type="PANTHER" id="PTHR43072:SF8">
    <property type="entry name" value="ACYLTRANSFERASE FABY-RELATED"/>
    <property type="match status" value="1"/>
</dbReference>
<keyword evidence="2" id="KW-0808">Transferase</keyword>
<dbReference type="PROSITE" id="PS51186">
    <property type="entry name" value="GNAT"/>
    <property type="match status" value="1"/>
</dbReference>
<comment type="caution">
    <text evidence="2">The sequence shown here is derived from an EMBL/GenBank/DDBJ whole genome shotgun (WGS) entry which is preliminary data.</text>
</comment>
<protein>
    <submittedName>
        <fullName evidence="2">Phosphinothricin acetyltransferase</fullName>
    </submittedName>
</protein>
<dbReference type="Pfam" id="PF00583">
    <property type="entry name" value="Acetyltransf_1"/>
    <property type="match status" value="1"/>
</dbReference>
<reference evidence="2 3" key="1">
    <citation type="submission" date="2017-10" db="EMBL/GenBank/DDBJ databases">
        <title>Sequencing the genomes of 1000 actinobacteria strains.</title>
        <authorList>
            <person name="Klenk H.-P."/>
        </authorList>
    </citation>
    <scope>NUCLEOTIDE SEQUENCE [LARGE SCALE GENOMIC DNA]</scope>
    <source>
        <strain evidence="2 3">DSM 21863</strain>
    </source>
</reference>
<dbReference type="AlphaFoldDB" id="A0A2A9EYK2"/>
<dbReference type="InterPro" id="IPR000182">
    <property type="entry name" value="GNAT_dom"/>
</dbReference>
<feature type="domain" description="N-acetyltransferase" evidence="1">
    <location>
        <begin position="14"/>
        <end position="178"/>
    </location>
</feature>
<accession>A0A2A9EYK2</accession>
<evidence type="ECO:0000259" key="1">
    <source>
        <dbReference type="PROSITE" id="PS51186"/>
    </source>
</evidence>
<dbReference type="EMBL" id="PDJJ01000001">
    <property type="protein sequence ID" value="PFG43239.1"/>
    <property type="molecule type" value="Genomic_DNA"/>
</dbReference>
<dbReference type="RefSeq" id="WP_098463629.1">
    <property type="nucleotide sequence ID" value="NZ_PDJJ01000001.1"/>
</dbReference>
<keyword evidence="3" id="KW-1185">Reference proteome</keyword>
<name>A0A2A9EYK2_9MICO</name>
<dbReference type="Gene3D" id="3.40.630.30">
    <property type="match status" value="1"/>
</dbReference>